<keyword evidence="2" id="KW-1185">Reference proteome</keyword>
<evidence type="ECO:0000313" key="2">
    <source>
        <dbReference type="Proteomes" id="UP001055879"/>
    </source>
</evidence>
<organism evidence="1 2">
    <name type="scientific">Arctium lappa</name>
    <name type="common">Greater burdock</name>
    <name type="synonym">Lappa major</name>
    <dbReference type="NCBI Taxonomy" id="4217"/>
    <lineage>
        <taxon>Eukaryota</taxon>
        <taxon>Viridiplantae</taxon>
        <taxon>Streptophyta</taxon>
        <taxon>Embryophyta</taxon>
        <taxon>Tracheophyta</taxon>
        <taxon>Spermatophyta</taxon>
        <taxon>Magnoliopsida</taxon>
        <taxon>eudicotyledons</taxon>
        <taxon>Gunneridae</taxon>
        <taxon>Pentapetalae</taxon>
        <taxon>asterids</taxon>
        <taxon>campanulids</taxon>
        <taxon>Asterales</taxon>
        <taxon>Asteraceae</taxon>
        <taxon>Carduoideae</taxon>
        <taxon>Cardueae</taxon>
        <taxon>Arctiinae</taxon>
        <taxon>Arctium</taxon>
    </lineage>
</organism>
<gene>
    <name evidence="1" type="ORF">L6452_25968</name>
</gene>
<protein>
    <submittedName>
        <fullName evidence="1">Uncharacterized protein</fullName>
    </submittedName>
</protein>
<dbReference type="Proteomes" id="UP001055879">
    <property type="component" value="Linkage Group LG08"/>
</dbReference>
<evidence type="ECO:0000313" key="1">
    <source>
        <dbReference type="EMBL" id="KAI3707443.1"/>
    </source>
</evidence>
<reference evidence="1 2" key="2">
    <citation type="journal article" date="2022" name="Mol. Ecol. Resour.">
        <title>The genomes of chicory, endive, great burdock and yacon provide insights into Asteraceae paleo-polyploidization history and plant inulin production.</title>
        <authorList>
            <person name="Fan W."/>
            <person name="Wang S."/>
            <person name="Wang H."/>
            <person name="Wang A."/>
            <person name="Jiang F."/>
            <person name="Liu H."/>
            <person name="Zhao H."/>
            <person name="Xu D."/>
            <person name="Zhang Y."/>
        </authorList>
    </citation>
    <scope>NUCLEOTIDE SEQUENCE [LARGE SCALE GENOMIC DNA]</scope>
    <source>
        <strain evidence="2">cv. Niubang</strain>
    </source>
</reference>
<dbReference type="EMBL" id="CM042054">
    <property type="protein sequence ID" value="KAI3707443.1"/>
    <property type="molecule type" value="Genomic_DNA"/>
</dbReference>
<sequence length="117" mass="13101">MSKLSRSPDRLSQTNHKTLNRSICGGGEARRRPRRQRLWWSCAVVNGTEREGTGIERNGCGREPGLGKRGSRWSEMRMWQGIERSGSQFRGCEAVVVDDITEGLFVGGRVVGGRRLL</sequence>
<reference evidence="2" key="1">
    <citation type="journal article" date="2022" name="Mol. Ecol. Resour.">
        <title>The genomes of chicory, endive, great burdock and yacon provide insights into Asteraceae palaeo-polyploidization history and plant inulin production.</title>
        <authorList>
            <person name="Fan W."/>
            <person name="Wang S."/>
            <person name="Wang H."/>
            <person name="Wang A."/>
            <person name="Jiang F."/>
            <person name="Liu H."/>
            <person name="Zhao H."/>
            <person name="Xu D."/>
            <person name="Zhang Y."/>
        </authorList>
    </citation>
    <scope>NUCLEOTIDE SEQUENCE [LARGE SCALE GENOMIC DNA]</scope>
    <source>
        <strain evidence="2">cv. Niubang</strain>
    </source>
</reference>
<name>A0ACB9AC69_ARCLA</name>
<proteinExistence type="predicted"/>
<accession>A0ACB9AC69</accession>
<comment type="caution">
    <text evidence="1">The sequence shown here is derived from an EMBL/GenBank/DDBJ whole genome shotgun (WGS) entry which is preliminary data.</text>
</comment>